<evidence type="ECO:0008006" key="3">
    <source>
        <dbReference type="Google" id="ProtNLM"/>
    </source>
</evidence>
<keyword evidence="2" id="KW-1185">Reference proteome</keyword>
<evidence type="ECO:0000313" key="1">
    <source>
        <dbReference type="EMBL" id="PTX49915.1"/>
    </source>
</evidence>
<dbReference type="AlphaFoldDB" id="A0A2T6B1L9"/>
<accession>A0A2T6B1L9</accession>
<gene>
    <name evidence="1" type="ORF">C8N34_10695</name>
</gene>
<proteinExistence type="predicted"/>
<name>A0A2T6B1L9_9RHOB</name>
<organism evidence="1 2">
    <name type="scientific">Gemmobacter caeni</name>
    <dbReference type="NCBI Taxonomy" id="589035"/>
    <lineage>
        <taxon>Bacteria</taxon>
        <taxon>Pseudomonadati</taxon>
        <taxon>Pseudomonadota</taxon>
        <taxon>Alphaproteobacteria</taxon>
        <taxon>Rhodobacterales</taxon>
        <taxon>Paracoccaceae</taxon>
        <taxon>Gemmobacter</taxon>
    </lineage>
</organism>
<reference evidence="1 2" key="1">
    <citation type="submission" date="2018-04" db="EMBL/GenBank/DDBJ databases">
        <title>Genomic Encyclopedia of Archaeal and Bacterial Type Strains, Phase II (KMG-II): from individual species to whole genera.</title>
        <authorList>
            <person name="Goeker M."/>
        </authorList>
    </citation>
    <scope>NUCLEOTIDE SEQUENCE [LARGE SCALE GENOMIC DNA]</scope>
    <source>
        <strain evidence="1 2">DSM 21823</strain>
    </source>
</reference>
<comment type="caution">
    <text evidence="1">The sequence shown here is derived from an EMBL/GenBank/DDBJ whole genome shotgun (WGS) entry which is preliminary data.</text>
</comment>
<sequence length="126" mass="13124">MSVRLRDDVGLTAEALDSLFDEARAAAPPEASGLMARVLADAYAAQDALPQHTAQRRPAARRGWLAGLFSPANNRAAAGLVAATLAGVWIGFVQPAPVADVSQALEPAAVDVVELIPDLEIWLAEG</sequence>
<protein>
    <recommendedName>
        <fullName evidence="3">Dihydroorotate dehydrogenase</fullName>
    </recommendedName>
</protein>
<dbReference type="RefSeq" id="WP_108128883.1">
    <property type="nucleotide sequence ID" value="NZ_QBKP01000006.1"/>
</dbReference>
<dbReference type="EMBL" id="QBKP01000006">
    <property type="protein sequence ID" value="PTX49915.1"/>
    <property type="molecule type" value="Genomic_DNA"/>
</dbReference>
<dbReference type="Proteomes" id="UP000244224">
    <property type="component" value="Unassembled WGS sequence"/>
</dbReference>
<evidence type="ECO:0000313" key="2">
    <source>
        <dbReference type="Proteomes" id="UP000244224"/>
    </source>
</evidence>
<dbReference type="OrthoDB" id="7863719at2"/>